<dbReference type="Proteomes" id="UP000295719">
    <property type="component" value="Unassembled WGS sequence"/>
</dbReference>
<dbReference type="RefSeq" id="WP_131867993.1">
    <property type="nucleotide sequence ID" value="NZ_SMCR01000021.1"/>
</dbReference>
<protein>
    <submittedName>
        <fullName evidence="1">Uncharacterized protein</fullName>
    </submittedName>
</protein>
<dbReference type="AlphaFoldDB" id="A0A4R3YG36"/>
<evidence type="ECO:0000313" key="1">
    <source>
        <dbReference type="EMBL" id="TCV91116.1"/>
    </source>
</evidence>
<reference evidence="1 2" key="1">
    <citation type="submission" date="2019-03" db="EMBL/GenBank/DDBJ databases">
        <title>Genomic Encyclopedia of Type Strains, Phase IV (KMG-IV): sequencing the most valuable type-strain genomes for metagenomic binning, comparative biology and taxonomic classification.</title>
        <authorList>
            <person name="Goeker M."/>
        </authorList>
    </citation>
    <scope>NUCLEOTIDE SEQUENCE [LARGE SCALE GENOMIC DNA]</scope>
    <source>
        <strain evidence="1 2">DSM 19580</strain>
    </source>
</reference>
<organism evidence="1 2">
    <name type="scientific">Biostraticola tofi</name>
    <dbReference type="NCBI Taxonomy" id="466109"/>
    <lineage>
        <taxon>Bacteria</taxon>
        <taxon>Pseudomonadati</taxon>
        <taxon>Pseudomonadota</taxon>
        <taxon>Gammaproteobacteria</taxon>
        <taxon>Enterobacterales</taxon>
        <taxon>Bruguierivoracaceae</taxon>
        <taxon>Biostraticola</taxon>
    </lineage>
</organism>
<accession>A0A4R3YG36</accession>
<proteinExistence type="predicted"/>
<keyword evidence="2" id="KW-1185">Reference proteome</keyword>
<gene>
    <name evidence="1" type="ORF">EDC52_12110</name>
</gene>
<evidence type="ECO:0000313" key="2">
    <source>
        <dbReference type="Proteomes" id="UP000295719"/>
    </source>
</evidence>
<sequence length="189" mass="21261">MFHNTQGIGINYNQWDEPLDLSSPKGNSGIENQHDNAGMNLRLGDPTCAYCYAEGFYRVSNQPVAGPPPKISTDMINTWKDMPAHQREQTTMSKFIRDNKLNRNSLNSYVKSDGTLTARGLTRIGHSLDVKYTIIRNEHIKIFQEIKASDVLDISRDDFAKDYNLSPACLSVYIRKDGSLTPKGSSLME</sequence>
<dbReference type="EMBL" id="SMCR01000021">
    <property type="protein sequence ID" value="TCV91116.1"/>
    <property type="molecule type" value="Genomic_DNA"/>
</dbReference>
<comment type="caution">
    <text evidence="1">The sequence shown here is derived from an EMBL/GenBank/DDBJ whole genome shotgun (WGS) entry which is preliminary data.</text>
</comment>
<name>A0A4R3YG36_9GAMM</name>